<proteinExistence type="predicted"/>
<dbReference type="EMBL" id="JBHTLU010000065">
    <property type="protein sequence ID" value="MFD1225559.1"/>
    <property type="molecule type" value="Genomic_DNA"/>
</dbReference>
<evidence type="ECO:0000313" key="3">
    <source>
        <dbReference type="Proteomes" id="UP001597180"/>
    </source>
</evidence>
<evidence type="ECO:0000256" key="1">
    <source>
        <dbReference type="SAM" id="MobiDB-lite"/>
    </source>
</evidence>
<gene>
    <name evidence="2" type="ORF">ACFQ4B_36325</name>
</gene>
<sequence>MAVLIQINGENAGEAIKELSALAAGINGFSAAPVQEEIKPPRKRTVAEKPAAAAADEQKGGQDPMGTSEAQSGQDDNNDERPIPTIVELRAKAQEVGSTPEAKKAIKTLLDEFDSKSISDLPEDKRRAFMSRLAGLV</sequence>
<reference evidence="3" key="1">
    <citation type="journal article" date="2019" name="Int. J. Syst. Evol. Microbiol.">
        <title>The Global Catalogue of Microorganisms (GCM) 10K type strain sequencing project: providing services to taxonomists for standard genome sequencing and annotation.</title>
        <authorList>
            <consortium name="The Broad Institute Genomics Platform"/>
            <consortium name="The Broad Institute Genome Sequencing Center for Infectious Disease"/>
            <person name="Wu L."/>
            <person name="Ma J."/>
        </authorList>
    </citation>
    <scope>NUCLEOTIDE SEQUENCE [LARGE SCALE GENOMIC DNA]</scope>
    <source>
        <strain evidence="3">CCUG 53270</strain>
    </source>
</reference>
<protein>
    <submittedName>
        <fullName evidence="2">Uncharacterized protein</fullName>
    </submittedName>
</protein>
<accession>A0ABW3V115</accession>
<comment type="caution">
    <text evidence="2">The sequence shown here is derived from an EMBL/GenBank/DDBJ whole genome shotgun (WGS) entry which is preliminary data.</text>
</comment>
<keyword evidence="3" id="KW-1185">Reference proteome</keyword>
<dbReference type="RefSeq" id="WP_345584996.1">
    <property type="nucleotide sequence ID" value="NZ_BAABJG010000002.1"/>
</dbReference>
<feature type="region of interest" description="Disordered" evidence="1">
    <location>
        <begin position="32"/>
        <end position="85"/>
    </location>
</feature>
<dbReference type="Proteomes" id="UP001597180">
    <property type="component" value="Unassembled WGS sequence"/>
</dbReference>
<name>A0ABW3V115_9BACL</name>
<evidence type="ECO:0000313" key="2">
    <source>
        <dbReference type="EMBL" id="MFD1225559.1"/>
    </source>
</evidence>
<organism evidence="2 3">
    <name type="scientific">Paenibacillus vulneris</name>
    <dbReference type="NCBI Taxonomy" id="1133364"/>
    <lineage>
        <taxon>Bacteria</taxon>
        <taxon>Bacillati</taxon>
        <taxon>Bacillota</taxon>
        <taxon>Bacilli</taxon>
        <taxon>Bacillales</taxon>
        <taxon>Paenibacillaceae</taxon>
        <taxon>Paenibacillus</taxon>
    </lineage>
</organism>